<gene>
    <name evidence="2" type="ORF">CSAL01_11923</name>
</gene>
<organism evidence="2 3">
    <name type="scientific">Colletotrichum salicis</name>
    <dbReference type="NCBI Taxonomy" id="1209931"/>
    <lineage>
        <taxon>Eukaryota</taxon>
        <taxon>Fungi</taxon>
        <taxon>Dikarya</taxon>
        <taxon>Ascomycota</taxon>
        <taxon>Pezizomycotina</taxon>
        <taxon>Sordariomycetes</taxon>
        <taxon>Hypocreomycetidae</taxon>
        <taxon>Glomerellales</taxon>
        <taxon>Glomerellaceae</taxon>
        <taxon>Colletotrichum</taxon>
        <taxon>Colletotrichum acutatum species complex</taxon>
    </lineage>
</organism>
<protein>
    <recommendedName>
        <fullName evidence="4">DUF1168 domain-containing protein</fullName>
    </recommendedName>
</protein>
<dbReference type="GO" id="GO:0003725">
    <property type="term" value="F:double-stranded RNA binding"/>
    <property type="evidence" value="ECO:0007669"/>
    <property type="project" value="InterPro"/>
</dbReference>
<dbReference type="AlphaFoldDB" id="A0A135UXG7"/>
<feature type="compositionally biased region" description="Basic residues" evidence="1">
    <location>
        <begin position="407"/>
        <end position="424"/>
    </location>
</feature>
<dbReference type="STRING" id="1209931.A0A135UXG7"/>
<reference evidence="2 3" key="1">
    <citation type="submission" date="2014-02" db="EMBL/GenBank/DDBJ databases">
        <title>The genome sequence of Colletotrichum salicis CBS 607.94.</title>
        <authorList>
            <person name="Baroncelli R."/>
            <person name="Thon M.R."/>
        </authorList>
    </citation>
    <scope>NUCLEOTIDE SEQUENCE [LARGE SCALE GENOMIC DNA]</scope>
    <source>
        <strain evidence="2 3">CBS 607.94</strain>
    </source>
</reference>
<dbReference type="Proteomes" id="UP000070121">
    <property type="component" value="Unassembled WGS sequence"/>
</dbReference>
<feature type="region of interest" description="Disordered" evidence="1">
    <location>
        <begin position="134"/>
        <end position="155"/>
    </location>
</feature>
<keyword evidence="3" id="KW-1185">Reference proteome</keyword>
<comment type="caution">
    <text evidence="2">The sequence shown here is derived from an EMBL/GenBank/DDBJ whole genome shotgun (WGS) entry which is preliminary data.</text>
</comment>
<name>A0A135UXG7_9PEZI</name>
<dbReference type="PANTHER" id="PTHR13507:SF0">
    <property type="entry name" value="PRKR-INTERACTING PROTEIN 1"/>
    <property type="match status" value="1"/>
</dbReference>
<evidence type="ECO:0000313" key="3">
    <source>
        <dbReference type="Proteomes" id="UP000070121"/>
    </source>
</evidence>
<dbReference type="InterPro" id="IPR009548">
    <property type="entry name" value="Prkrip1"/>
</dbReference>
<feature type="compositionally biased region" description="Polar residues" evidence="1">
    <location>
        <begin position="134"/>
        <end position="154"/>
    </location>
</feature>
<dbReference type="Pfam" id="PF06658">
    <property type="entry name" value="DUF1168"/>
    <property type="match status" value="1"/>
</dbReference>
<feature type="compositionally biased region" description="Low complexity" evidence="1">
    <location>
        <begin position="470"/>
        <end position="485"/>
    </location>
</feature>
<feature type="compositionally biased region" description="Basic and acidic residues" evidence="1">
    <location>
        <begin position="380"/>
        <end position="406"/>
    </location>
</feature>
<dbReference type="OrthoDB" id="10067079at2759"/>
<proteinExistence type="predicted"/>
<feature type="region of interest" description="Disordered" evidence="1">
    <location>
        <begin position="380"/>
        <end position="496"/>
    </location>
</feature>
<feature type="region of interest" description="Disordered" evidence="1">
    <location>
        <begin position="243"/>
        <end position="307"/>
    </location>
</feature>
<sequence>MSGVRWFIHLHAPIRRVGQNRPFPALSFDIHSFPHLIHTTSPTPTTYLVPIIVLHFLSLSNRQSHTTPQTYLDSYRFLPTDRSQTADSRHHPGHLLAAHFQRGNSPHHRAPIFSRLDCLTPRAPARLHLAISGGNSQSDIKSPNIQSPTPTVTHTLPYLGRGRRQRKVQLTYARRRPPSHAPSRPPVRIALRIRYSIAQITRSPGLPRSSPRISPFHIQPHPTIIRHLSPPISSFLNATAHARTRRETVLDQPTDLPTTPPRKKRRQQPQKQPKMSGEGPESIPTSADPRSRRPTKKRALTPVSEHAKHLETLFSKPDQEIRLPPGVGVGAGTVAKRAVAAPPEIVTNVQGSSAGAGSGEFHVYKASRRREYDRLRAMDDEVRQEKENDEFERQKAEWAAKDEERTRKNREKRDKKKQKGKKGHGGGGATAAPIAKGGAATTSSGGVAARATTETSTNQEDNDAKENKNGTSKGAETATTSSGAAQPPGIVIHDDD</sequence>
<evidence type="ECO:0008006" key="4">
    <source>
        <dbReference type="Google" id="ProtNLM"/>
    </source>
</evidence>
<dbReference type="GO" id="GO:0005730">
    <property type="term" value="C:nucleolus"/>
    <property type="evidence" value="ECO:0007669"/>
    <property type="project" value="TreeGrafter"/>
</dbReference>
<evidence type="ECO:0000313" key="2">
    <source>
        <dbReference type="EMBL" id="KXH65093.1"/>
    </source>
</evidence>
<feature type="compositionally biased region" description="Low complexity" evidence="1">
    <location>
        <begin position="430"/>
        <end position="453"/>
    </location>
</feature>
<evidence type="ECO:0000256" key="1">
    <source>
        <dbReference type="SAM" id="MobiDB-lite"/>
    </source>
</evidence>
<accession>A0A135UXG7</accession>
<dbReference type="EMBL" id="JFFI01000911">
    <property type="protein sequence ID" value="KXH65093.1"/>
    <property type="molecule type" value="Genomic_DNA"/>
</dbReference>
<dbReference type="GO" id="GO:0004860">
    <property type="term" value="F:protein kinase inhibitor activity"/>
    <property type="evidence" value="ECO:0007669"/>
    <property type="project" value="TreeGrafter"/>
</dbReference>
<dbReference type="GO" id="GO:0019901">
    <property type="term" value="F:protein kinase binding"/>
    <property type="evidence" value="ECO:0007669"/>
    <property type="project" value="TreeGrafter"/>
</dbReference>
<dbReference type="PANTHER" id="PTHR13507">
    <property type="entry name" value="PRKR-INTERACTING PROTEIN 1"/>
    <property type="match status" value="1"/>
</dbReference>